<proteinExistence type="predicted"/>
<reference evidence="8" key="1">
    <citation type="submission" date="2021-02" db="EMBL/GenBank/DDBJ databases">
        <authorList>
            <person name="Nowell W R."/>
        </authorList>
    </citation>
    <scope>NUCLEOTIDE SEQUENCE</scope>
</reference>
<evidence type="ECO:0000256" key="1">
    <source>
        <dbReference type="ARBA" id="ARBA00022441"/>
    </source>
</evidence>
<dbReference type="GO" id="GO:0008270">
    <property type="term" value="F:zinc ion binding"/>
    <property type="evidence" value="ECO:0007669"/>
    <property type="project" value="UniProtKB-KW"/>
</dbReference>
<evidence type="ECO:0000259" key="7">
    <source>
        <dbReference type="PROSITE" id="PS50966"/>
    </source>
</evidence>
<dbReference type="Pfam" id="PF01344">
    <property type="entry name" value="Kelch_1"/>
    <property type="match status" value="2"/>
</dbReference>
<feature type="compositionally biased region" description="Basic and acidic residues" evidence="5">
    <location>
        <begin position="1"/>
        <end position="16"/>
    </location>
</feature>
<evidence type="ECO:0000256" key="4">
    <source>
        <dbReference type="PROSITE-ProRule" id="PRU00175"/>
    </source>
</evidence>
<dbReference type="InterPro" id="IPR013083">
    <property type="entry name" value="Znf_RING/FYVE/PHD"/>
</dbReference>
<gene>
    <name evidence="8" type="ORF">EDS130_LOCUS28712</name>
</gene>
<dbReference type="SMART" id="SM00612">
    <property type="entry name" value="Kelch"/>
    <property type="match status" value="2"/>
</dbReference>
<keyword evidence="1" id="KW-0880">Kelch repeat</keyword>
<dbReference type="Gene3D" id="3.30.40.10">
    <property type="entry name" value="Zinc/RING finger domain, C3HC4 (zinc finger)"/>
    <property type="match status" value="1"/>
</dbReference>
<evidence type="ECO:0000256" key="5">
    <source>
        <dbReference type="SAM" id="MobiDB-lite"/>
    </source>
</evidence>
<comment type="caution">
    <text evidence="8">The sequence shown here is derived from an EMBL/GenBank/DDBJ whole genome shotgun (WGS) entry which is preliminary data.</text>
</comment>
<dbReference type="PANTHER" id="PTHR21540">
    <property type="entry name" value="RING FINGER AND SWIM DOMAIN-CONTAINING PROTEIN 2"/>
    <property type="match status" value="1"/>
</dbReference>
<protein>
    <submittedName>
        <fullName evidence="8">Uncharacterized protein</fullName>
    </submittedName>
</protein>
<dbReference type="Gene3D" id="2.130.10.80">
    <property type="entry name" value="Galactose oxidase/kelch, beta-propeller"/>
    <property type="match status" value="2"/>
</dbReference>
<dbReference type="PROSITE" id="PS50966">
    <property type="entry name" value="ZF_SWIM"/>
    <property type="match status" value="1"/>
</dbReference>
<keyword evidence="2 4" id="KW-0863">Zinc-finger</keyword>
<keyword evidence="3" id="KW-0862">Zinc</keyword>
<feature type="domain" description="RING-type" evidence="6">
    <location>
        <begin position="215"/>
        <end position="268"/>
    </location>
</feature>
<dbReference type="EMBL" id="CAJNOJ010000188">
    <property type="protein sequence ID" value="CAF1264879.1"/>
    <property type="molecule type" value="Genomic_DNA"/>
</dbReference>
<evidence type="ECO:0000256" key="3">
    <source>
        <dbReference type="ARBA" id="ARBA00022833"/>
    </source>
</evidence>
<sequence length="446" mass="50066">MRTRSQDLVDKQKPQVERLANQTTTKRKKKTKALPAEDHPESVPVEKRLRCYRSKPTSAMCTRIKRAIRERLYLLAVSSTPEEPTRRTYQVFGQTGNVYTVTISRLLSCTCPDHASGNVCKHIIFILHRVLKVDSRSRLLYQKALLTNELNEIFTNADAQQNAIFNDSNILAEQEVRRAYQVTTGDSNTILDTVVDTTVPETVVKQKAITADDDCPICCESMEDKAGDPENILFCSTSCGNNMHNSCFNQWRRMKTLMREPVTCPFCRIEWKITTDNKSSGPNISYTADGFLNLAAHSTTTVRRSSPPPYGFNYPTLLLNGKVLVSGGWTIGGSQSCTELYDPLTEKWTMTGNMSSPRSSHRAVLLHDGKVLVSGGFGNPSTGNSTELYDPLEETWTFAGHMDYTREYHTATLLEDGEVLVAGGSYQTTHFLNSAEIYDPSEYFLY</sequence>
<dbReference type="SUPFAM" id="SSF117281">
    <property type="entry name" value="Kelch motif"/>
    <property type="match status" value="1"/>
</dbReference>
<name>A0A815B6B3_ADIRI</name>
<dbReference type="Pfam" id="PF04434">
    <property type="entry name" value="SWIM"/>
    <property type="match status" value="1"/>
</dbReference>
<evidence type="ECO:0000313" key="8">
    <source>
        <dbReference type="EMBL" id="CAF1264879.1"/>
    </source>
</evidence>
<dbReference type="SMART" id="SM00184">
    <property type="entry name" value="RING"/>
    <property type="match status" value="1"/>
</dbReference>
<keyword evidence="2 4" id="KW-0479">Metal-binding</keyword>
<organism evidence="8 9">
    <name type="scientific">Adineta ricciae</name>
    <name type="common">Rotifer</name>
    <dbReference type="NCBI Taxonomy" id="249248"/>
    <lineage>
        <taxon>Eukaryota</taxon>
        <taxon>Metazoa</taxon>
        <taxon>Spiralia</taxon>
        <taxon>Gnathifera</taxon>
        <taxon>Rotifera</taxon>
        <taxon>Eurotatoria</taxon>
        <taxon>Bdelloidea</taxon>
        <taxon>Adinetida</taxon>
        <taxon>Adinetidae</taxon>
        <taxon>Adineta</taxon>
    </lineage>
</organism>
<evidence type="ECO:0000256" key="2">
    <source>
        <dbReference type="ARBA" id="ARBA00022771"/>
    </source>
</evidence>
<dbReference type="InterPro" id="IPR037293">
    <property type="entry name" value="Gal_Oxidase_central_sf"/>
</dbReference>
<dbReference type="CDD" id="cd16494">
    <property type="entry name" value="RING-CH-C4HC3_ZSWM2"/>
    <property type="match status" value="1"/>
</dbReference>
<dbReference type="InterPro" id="IPR001841">
    <property type="entry name" value="Znf_RING"/>
</dbReference>
<dbReference type="InterPro" id="IPR007527">
    <property type="entry name" value="Znf_SWIM"/>
</dbReference>
<dbReference type="InterPro" id="IPR015915">
    <property type="entry name" value="Kelch-typ_b-propeller"/>
</dbReference>
<dbReference type="AlphaFoldDB" id="A0A815B6B3"/>
<dbReference type="GO" id="GO:0061630">
    <property type="term" value="F:ubiquitin protein ligase activity"/>
    <property type="evidence" value="ECO:0007669"/>
    <property type="project" value="InterPro"/>
</dbReference>
<dbReference type="Proteomes" id="UP000663852">
    <property type="component" value="Unassembled WGS sequence"/>
</dbReference>
<dbReference type="OrthoDB" id="2122982at2759"/>
<dbReference type="SUPFAM" id="SSF57850">
    <property type="entry name" value="RING/U-box"/>
    <property type="match status" value="1"/>
</dbReference>
<evidence type="ECO:0000259" key="6">
    <source>
        <dbReference type="PROSITE" id="PS50089"/>
    </source>
</evidence>
<dbReference type="InterPro" id="IPR006652">
    <property type="entry name" value="Kelch_1"/>
</dbReference>
<dbReference type="InterPro" id="IPR039903">
    <property type="entry name" value="Zswim2"/>
</dbReference>
<evidence type="ECO:0000313" key="9">
    <source>
        <dbReference type="Proteomes" id="UP000663852"/>
    </source>
</evidence>
<feature type="region of interest" description="Disordered" evidence="5">
    <location>
        <begin position="1"/>
        <end position="41"/>
    </location>
</feature>
<dbReference type="PROSITE" id="PS50089">
    <property type="entry name" value="ZF_RING_2"/>
    <property type="match status" value="1"/>
</dbReference>
<dbReference type="PANTHER" id="PTHR21540:SF0">
    <property type="entry name" value="PHD FAMILY PROTEIN"/>
    <property type="match status" value="1"/>
</dbReference>
<accession>A0A815B6B3</accession>
<feature type="domain" description="SWIM-type" evidence="7">
    <location>
        <begin position="99"/>
        <end position="131"/>
    </location>
</feature>